<proteinExistence type="predicted"/>
<dbReference type="EMBL" id="QPIZ01000007">
    <property type="protein sequence ID" value="RCW36811.1"/>
    <property type="molecule type" value="Genomic_DNA"/>
</dbReference>
<dbReference type="Proteomes" id="UP000252733">
    <property type="component" value="Unassembled WGS sequence"/>
</dbReference>
<protein>
    <submittedName>
        <fullName evidence="1">Uncharacterized protein</fullName>
    </submittedName>
</protein>
<dbReference type="AlphaFoldDB" id="A0A368VCV8"/>
<comment type="caution">
    <text evidence="1">The sequence shown here is derived from an EMBL/GenBank/DDBJ whole genome shotgun (WGS) entry which is preliminary data.</text>
</comment>
<sequence length="47" mass="5528">MQSIHKTVLLGSFTKRKTFLFREIKNIPQSGKLNENNTLLIYLNTYI</sequence>
<gene>
    <name evidence="1" type="ORF">DFO77_107102</name>
</gene>
<organism evidence="1 2">
    <name type="scientific">Marinilabilia salmonicolor</name>
    <dbReference type="NCBI Taxonomy" id="989"/>
    <lineage>
        <taxon>Bacteria</taxon>
        <taxon>Pseudomonadati</taxon>
        <taxon>Bacteroidota</taxon>
        <taxon>Bacteroidia</taxon>
        <taxon>Marinilabiliales</taxon>
        <taxon>Marinilabiliaceae</taxon>
        <taxon>Marinilabilia</taxon>
    </lineage>
</organism>
<evidence type="ECO:0000313" key="1">
    <source>
        <dbReference type="EMBL" id="RCW36811.1"/>
    </source>
</evidence>
<keyword evidence="2" id="KW-1185">Reference proteome</keyword>
<evidence type="ECO:0000313" key="2">
    <source>
        <dbReference type="Proteomes" id="UP000252733"/>
    </source>
</evidence>
<name>A0A368VCV8_9BACT</name>
<accession>A0A368VCV8</accession>
<reference evidence="1 2" key="1">
    <citation type="submission" date="2018-07" db="EMBL/GenBank/DDBJ databases">
        <title>Freshwater and sediment microbial communities from various areas in North America, analyzing microbe dynamics in response to fracking.</title>
        <authorList>
            <person name="Lamendella R."/>
        </authorList>
    </citation>
    <scope>NUCLEOTIDE SEQUENCE [LARGE SCALE GENOMIC DNA]</scope>
    <source>
        <strain evidence="1 2">160A</strain>
    </source>
</reference>